<accession>A0A430S3U6</accession>
<dbReference type="PANTHER" id="PTHR43547">
    <property type="entry name" value="TWO-COMPONENT HISTIDINE KINASE"/>
    <property type="match status" value="1"/>
</dbReference>
<dbReference type="InterPro" id="IPR039506">
    <property type="entry name" value="SPOB_a"/>
</dbReference>
<dbReference type="SUPFAM" id="SSF55890">
    <property type="entry name" value="Sporulation response regulatory protein Spo0B"/>
    <property type="match status" value="1"/>
</dbReference>
<comment type="caution">
    <text evidence="8">The sequence shown here is derived from an EMBL/GenBank/DDBJ whole genome shotgun (WGS) entry which is preliminary data.</text>
</comment>
<dbReference type="InterPro" id="IPR016120">
    <property type="entry name" value="Sig_transdc_His_kin_SpoOB"/>
</dbReference>
<keyword evidence="3" id="KW-0597">Phosphoprotein</keyword>
<protein>
    <recommendedName>
        <fullName evidence="2">histidine kinase</fullName>
        <ecNumber evidence="2">2.7.13.3</ecNumber>
    </recommendedName>
</protein>
<dbReference type="Gene3D" id="1.10.287.130">
    <property type="match status" value="1"/>
</dbReference>
<evidence type="ECO:0000256" key="4">
    <source>
        <dbReference type="ARBA" id="ARBA00022679"/>
    </source>
</evidence>
<evidence type="ECO:0000313" key="7">
    <source>
        <dbReference type="EMBL" id="RTH14936.1"/>
    </source>
</evidence>
<evidence type="ECO:0000256" key="5">
    <source>
        <dbReference type="ARBA" id="ARBA00022777"/>
    </source>
</evidence>
<dbReference type="Gene3D" id="3.30.565.10">
    <property type="entry name" value="Histidine kinase-like ATPase, C-terminal domain"/>
    <property type="match status" value="1"/>
</dbReference>
<evidence type="ECO:0000256" key="1">
    <source>
        <dbReference type="ARBA" id="ARBA00000085"/>
    </source>
</evidence>
<dbReference type="PRINTS" id="PR00344">
    <property type="entry name" value="BCTRLSENSOR"/>
</dbReference>
<dbReference type="Pfam" id="PF02518">
    <property type="entry name" value="HATPase_c"/>
    <property type="match status" value="1"/>
</dbReference>
<evidence type="ECO:0000313" key="10">
    <source>
        <dbReference type="Proteomes" id="UP000287306"/>
    </source>
</evidence>
<dbReference type="SUPFAM" id="SSF55874">
    <property type="entry name" value="ATPase domain of HSP90 chaperone/DNA topoisomerase II/histidine kinase"/>
    <property type="match status" value="1"/>
</dbReference>
<dbReference type="InterPro" id="IPR036890">
    <property type="entry name" value="HATPase_C_sf"/>
</dbReference>
<dbReference type="EMBL" id="PELV01000395">
    <property type="protein sequence ID" value="RTH14936.1"/>
    <property type="molecule type" value="Genomic_DNA"/>
</dbReference>
<dbReference type="SMART" id="SM00387">
    <property type="entry name" value="HATPase_c"/>
    <property type="match status" value="1"/>
</dbReference>
<sequence>MWPALREVLRQGVGEAILALPSHRRARVRILGGGTRQVVVIQDQAELLRLAESLTQSRRTLDLLRAQAHEFRNTLHVLGGLLELGKVEEALRLIRGELGAEEHLEALLSHVEVPLVAALLLGKVRRARELGVELEVEGILPFRFAPLAEVLVAAVGHLLENALEAASSRPGGKVVVRFWEDKGLWLEVRDNGPGVPSGLSKVLFSPGVSGKGRDRGYGLALTRSQVEAYGGRLGYYREGEWTVFYAHFPEVLWAGA</sequence>
<dbReference type="EC" id="2.7.13.3" evidence="2"/>
<evidence type="ECO:0000256" key="2">
    <source>
        <dbReference type="ARBA" id="ARBA00012438"/>
    </source>
</evidence>
<organism evidence="8 10">
    <name type="scientific">Thermus scotoductus</name>
    <dbReference type="NCBI Taxonomy" id="37636"/>
    <lineage>
        <taxon>Bacteria</taxon>
        <taxon>Thermotogati</taxon>
        <taxon>Deinococcota</taxon>
        <taxon>Deinococci</taxon>
        <taxon>Thermales</taxon>
        <taxon>Thermaceae</taxon>
        <taxon>Thermus</taxon>
    </lineage>
</organism>
<dbReference type="Proteomes" id="UP000288051">
    <property type="component" value="Unassembled WGS sequence"/>
</dbReference>
<feature type="domain" description="Histidine kinase" evidence="6">
    <location>
        <begin position="66"/>
        <end position="252"/>
    </location>
</feature>
<proteinExistence type="predicted"/>
<keyword evidence="5 8" id="KW-0418">Kinase</keyword>
<dbReference type="InterPro" id="IPR004358">
    <property type="entry name" value="Sig_transdc_His_kin-like_C"/>
</dbReference>
<dbReference type="Proteomes" id="UP000287439">
    <property type="component" value="Unassembled WGS sequence"/>
</dbReference>
<name>A0A430S3U6_THESC</name>
<dbReference type="GO" id="GO:0000155">
    <property type="term" value="F:phosphorelay sensor kinase activity"/>
    <property type="evidence" value="ECO:0007669"/>
    <property type="project" value="InterPro"/>
</dbReference>
<dbReference type="AlphaFoldDB" id="A0A430S3U6"/>
<dbReference type="InterPro" id="IPR003594">
    <property type="entry name" value="HATPase_dom"/>
</dbReference>
<reference evidence="10 11" key="1">
    <citation type="journal article" date="2019" name="Extremophiles">
        <title>Biogeography of thermophiles and predominance of Thermus scotoductus in domestic water heaters.</title>
        <authorList>
            <person name="Wilpiszeski R.L."/>
            <person name="Zhang Z."/>
            <person name="House C.H."/>
        </authorList>
    </citation>
    <scope>NUCLEOTIDE SEQUENCE [LARGE SCALE GENOMIC DNA]</scope>
    <source>
        <strain evidence="9 12">24_S24</strain>
        <strain evidence="8 10">25_S25</strain>
        <strain evidence="7 11">28_S28</strain>
    </source>
</reference>
<evidence type="ECO:0000313" key="8">
    <source>
        <dbReference type="EMBL" id="RTH28534.1"/>
    </source>
</evidence>
<evidence type="ECO:0000256" key="3">
    <source>
        <dbReference type="ARBA" id="ARBA00022553"/>
    </source>
</evidence>
<dbReference type="InterPro" id="IPR005467">
    <property type="entry name" value="His_kinase_dom"/>
</dbReference>
<evidence type="ECO:0000313" key="9">
    <source>
        <dbReference type="EMBL" id="RTH35982.1"/>
    </source>
</evidence>
<gene>
    <name evidence="9" type="ORF">CSW37_07580</name>
    <name evidence="8" type="ORF">CSW38_00845</name>
    <name evidence="7" type="ORF">CSW41_11380</name>
</gene>
<dbReference type="PANTHER" id="PTHR43547:SF10">
    <property type="entry name" value="SENSOR HISTIDINE KINASE DCUS"/>
    <property type="match status" value="1"/>
</dbReference>
<dbReference type="Proteomes" id="UP000287306">
    <property type="component" value="Unassembled WGS sequence"/>
</dbReference>
<evidence type="ECO:0000259" key="6">
    <source>
        <dbReference type="PROSITE" id="PS50109"/>
    </source>
</evidence>
<dbReference type="PROSITE" id="PS50109">
    <property type="entry name" value="HIS_KIN"/>
    <property type="match status" value="1"/>
</dbReference>
<keyword evidence="4" id="KW-0808">Transferase</keyword>
<dbReference type="EMBL" id="PELZ01000233">
    <property type="protein sequence ID" value="RTH35982.1"/>
    <property type="molecule type" value="Genomic_DNA"/>
</dbReference>
<evidence type="ECO:0000313" key="11">
    <source>
        <dbReference type="Proteomes" id="UP000287439"/>
    </source>
</evidence>
<evidence type="ECO:0000313" key="12">
    <source>
        <dbReference type="Proteomes" id="UP000288051"/>
    </source>
</evidence>
<dbReference type="EMBL" id="PELY01000018">
    <property type="protein sequence ID" value="RTH28534.1"/>
    <property type="molecule type" value="Genomic_DNA"/>
</dbReference>
<dbReference type="Pfam" id="PF14689">
    <property type="entry name" value="SPOB_a"/>
    <property type="match status" value="1"/>
</dbReference>
<comment type="catalytic activity">
    <reaction evidence="1">
        <text>ATP + protein L-histidine = ADP + protein N-phospho-L-histidine.</text>
        <dbReference type="EC" id="2.7.13.3"/>
    </reaction>
</comment>